<gene>
    <name evidence="1" type="ORF">FHR84_003571</name>
</gene>
<dbReference type="EMBL" id="JACBYW010000006">
    <property type="protein sequence ID" value="NYH80222.1"/>
    <property type="molecule type" value="Genomic_DNA"/>
</dbReference>
<dbReference type="AlphaFoldDB" id="A0A852Z2I5"/>
<proteinExistence type="predicted"/>
<comment type="caution">
    <text evidence="1">The sequence shown here is derived from an EMBL/GenBank/DDBJ whole genome shotgun (WGS) entry which is preliminary data.</text>
</comment>
<accession>A0A852Z2I5</accession>
<reference evidence="1 2" key="1">
    <citation type="submission" date="2020-07" db="EMBL/GenBank/DDBJ databases">
        <title>Genomic Encyclopedia of Type Strains, Phase III (KMG-III): the genomes of soil and plant-associated and newly described type strains.</title>
        <authorList>
            <person name="Whitman W."/>
        </authorList>
    </citation>
    <scope>NUCLEOTIDE SEQUENCE [LARGE SCALE GENOMIC DNA]</scope>
    <source>
        <strain evidence="1 2">CECT 8576</strain>
    </source>
</reference>
<keyword evidence="2" id="KW-1185">Reference proteome</keyword>
<evidence type="ECO:0000313" key="2">
    <source>
        <dbReference type="Proteomes" id="UP000548304"/>
    </source>
</evidence>
<sequence length="74" mass="8098">MVRGDTPLTPLGRLRLARCVIDENWPLGCAAKRFRGAVGTAQQVGQALPCRGRDWHGRLVQPPAYEPTAYVDPA</sequence>
<protein>
    <submittedName>
        <fullName evidence="1">Uncharacterized protein</fullName>
    </submittedName>
</protein>
<organism evidence="1 2">
    <name type="scientific">Actinopolyspora biskrensis</name>
    <dbReference type="NCBI Taxonomy" id="1470178"/>
    <lineage>
        <taxon>Bacteria</taxon>
        <taxon>Bacillati</taxon>
        <taxon>Actinomycetota</taxon>
        <taxon>Actinomycetes</taxon>
        <taxon>Actinopolysporales</taxon>
        <taxon>Actinopolysporaceae</taxon>
        <taxon>Actinopolyspora</taxon>
    </lineage>
</organism>
<name>A0A852Z2I5_9ACTN</name>
<dbReference type="Proteomes" id="UP000548304">
    <property type="component" value="Unassembled WGS sequence"/>
</dbReference>
<evidence type="ECO:0000313" key="1">
    <source>
        <dbReference type="EMBL" id="NYH80222.1"/>
    </source>
</evidence>